<evidence type="ECO:0000256" key="6">
    <source>
        <dbReference type="ARBA" id="ARBA00022989"/>
    </source>
</evidence>
<comment type="similarity">
    <text evidence="3 8">Belongs to the derlin family.</text>
</comment>
<keyword evidence="7 8" id="KW-0472">Membrane</keyword>
<organism evidence="10">
    <name type="scientific">Cynodon dactylon</name>
    <name type="common">Bermuda grass</name>
    <name type="synonym">Panicum dactylon</name>
    <dbReference type="NCBI Taxonomy" id="28909"/>
    <lineage>
        <taxon>Eukaryota</taxon>
        <taxon>Viridiplantae</taxon>
        <taxon>Streptophyta</taxon>
        <taxon>Embryophyta</taxon>
        <taxon>Tracheophyta</taxon>
        <taxon>Spermatophyta</taxon>
        <taxon>Magnoliopsida</taxon>
        <taxon>Liliopsida</taxon>
        <taxon>Poales</taxon>
        <taxon>Poaceae</taxon>
        <taxon>PACMAD clade</taxon>
        <taxon>Chloridoideae</taxon>
        <taxon>Cynodonteae</taxon>
        <taxon>Eleusininae</taxon>
        <taxon>Cynodon</taxon>
    </lineage>
</organism>
<dbReference type="InterPro" id="IPR007599">
    <property type="entry name" value="DER1"/>
</dbReference>
<evidence type="ECO:0000313" key="10">
    <source>
        <dbReference type="EMBL" id="AAS88720.1"/>
    </source>
</evidence>
<feature type="transmembrane region" description="Helical" evidence="8">
    <location>
        <begin position="17"/>
        <end position="43"/>
    </location>
</feature>
<dbReference type="AlphaFoldDB" id="Q6PW25"/>
<feature type="transmembrane region" description="Helical" evidence="8">
    <location>
        <begin position="55"/>
        <end position="75"/>
    </location>
</feature>
<dbReference type="SUPFAM" id="SSF144091">
    <property type="entry name" value="Rhomboid-like"/>
    <property type="match status" value="1"/>
</dbReference>
<dbReference type="Pfam" id="PF04511">
    <property type="entry name" value="DER1"/>
    <property type="match status" value="1"/>
</dbReference>
<dbReference type="GO" id="GO:0006950">
    <property type="term" value="P:response to stress"/>
    <property type="evidence" value="ECO:0007669"/>
    <property type="project" value="UniProtKB-ARBA"/>
</dbReference>
<name>Q6PW25_CYNDA</name>
<evidence type="ECO:0000256" key="4">
    <source>
        <dbReference type="ARBA" id="ARBA00022692"/>
    </source>
</evidence>
<sequence length="260" mass="29360">MSSPAEWYNSLPPISKAFGTLCVVTATLLQLNILDGYFIVLYYPLVFKKFQIWRLFTTFICLGGFSMNFGIRLLMIARYGVQLEKGVFERRTADFLWMMIFGAISLLVLSAIPYLQLPLLGIPMVSMLLYVWSREYPNAQINIYGLILLRSFYLPWVMLALDVIFGSSIIPGLMGIMVGHLYYFFTVLHPLATGKNYLKTPKWVHWIVARFGIGVQANSPVRPASTGSGAFRGTSHRLNQDPASTGTGAFRGRSYRLNQD</sequence>
<dbReference type="EMBL" id="AY574280">
    <property type="protein sequence ID" value="AAS88720.1"/>
    <property type="molecule type" value="mRNA"/>
</dbReference>
<evidence type="ECO:0000256" key="1">
    <source>
        <dbReference type="ARBA" id="ARBA00003292"/>
    </source>
</evidence>
<accession>Q6PW25</accession>
<evidence type="ECO:0000256" key="7">
    <source>
        <dbReference type="ARBA" id="ARBA00023136"/>
    </source>
</evidence>
<dbReference type="PANTHER" id="PTHR11009">
    <property type="entry name" value="DER1-LIKE PROTEIN, DERLIN"/>
    <property type="match status" value="1"/>
</dbReference>
<feature type="transmembrane region" description="Helical" evidence="8">
    <location>
        <begin position="95"/>
        <end position="120"/>
    </location>
</feature>
<comment type="subcellular location">
    <subcellularLocation>
        <location evidence="2 8">Endoplasmic reticulum membrane</location>
        <topology evidence="2 8">Multi-pass membrane protein</topology>
    </subcellularLocation>
</comment>
<keyword evidence="5 8" id="KW-0256">Endoplasmic reticulum</keyword>
<dbReference type="GO" id="GO:0005789">
    <property type="term" value="C:endoplasmic reticulum membrane"/>
    <property type="evidence" value="ECO:0007669"/>
    <property type="project" value="UniProtKB-SubCell"/>
</dbReference>
<evidence type="ECO:0000256" key="8">
    <source>
        <dbReference type="RuleBase" id="RU363059"/>
    </source>
</evidence>
<dbReference type="InterPro" id="IPR035952">
    <property type="entry name" value="Rhomboid-like_sf"/>
</dbReference>
<comment type="function">
    <text evidence="1">May be involved in the degradation process of specific misfolded endoplasmic reticulum (ER) luminal proteins.</text>
</comment>
<keyword evidence="6 8" id="KW-1133">Transmembrane helix</keyword>
<evidence type="ECO:0000256" key="5">
    <source>
        <dbReference type="ARBA" id="ARBA00022824"/>
    </source>
</evidence>
<feature type="region of interest" description="Disordered" evidence="9">
    <location>
        <begin position="222"/>
        <end position="260"/>
    </location>
</feature>
<comment type="function">
    <text evidence="8">May be involved in the degradation of misfolded endoplasmic reticulum (ER) luminal proteins.</text>
</comment>
<evidence type="ECO:0000256" key="3">
    <source>
        <dbReference type="ARBA" id="ARBA00008917"/>
    </source>
</evidence>
<proteinExistence type="evidence at transcript level"/>
<evidence type="ECO:0000256" key="2">
    <source>
        <dbReference type="ARBA" id="ARBA00004477"/>
    </source>
</evidence>
<protein>
    <recommendedName>
        <fullName evidence="8">Derlin</fullName>
    </recommendedName>
</protein>
<evidence type="ECO:0000256" key="9">
    <source>
        <dbReference type="SAM" id="MobiDB-lite"/>
    </source>
</evidence>
<reference evidence="10" key="1">
    <citation type="submission" date="2004-03" db="EMBL/GenBank/DDBJ databases">
        <title>Cloning and Function Analysis of a putative Der1-like family protein Gene from Heavy Metal Tolerant Plant, Cynodon dactylon.</title>
        <authorList>
            <person name="Yang S."/>
            <person name="Guo J."/>
            <person name="Ma M."/>
        </authorList>
    </citation>
    <scope>NUCLEOTIDE SEQUENCE</scope>
</reference>
<keyword evidence="4 8" id="KW-0812">Transmembrane</keyword>
<feature type="transmembrane region" description="Helical" evidence="8">
    <location>
        <begin position="164"/>
        <end position="185"/>
    </location>
</feature>